<proteinExistence type="predicted"/>
<dbReference type="VEuPathDB" id="MicrosporidiaDB:EDEG_03704"/>
<dbReference type="STRING" id="1003232.J9D2K3"/>
<dbReference type="HOGENOM" id="CLU_806598_0_0_1"/>
<sequence>MLTLSKNENDLFHSCENINQHFLRHRLILEKDNYNFIPRSYLDVLKYMKSIIPDKWQKTNIKNCKDRIHLKMAQNNEIEYHISPKYRDFVFYRRTNTNMVIGIHINNAKICSSNIYWEDGVLIGKNCSIGHYIYFGKNVTVSDFSTINNNSYIGEGSFIGSNSVLKYKTYIGNYNIIDKNNKIGLFFDQAIDKNIIDDDKNVKYLADELKKSPFFLIICDQNFFGKDGIIEINTLIMSKNIFDSKYIIKSLATISDSNSFPRYFKASECSFNGYSRKYRENLDFLSKRRDYMGKDDERNLLVIETKNIFHEVHKKFNEKNTIVYLPKKLRYKKYYCGNNREQEV</sequence>
<dbReference type="AlphaFoldDB" id="J9D2K3"/>
<dbReference type="InterPro" id="IPR011004">
    <property type="entry name" value="Trimer_LpxA-like_sf"/>
</dbReference>
<evidence type="ECO:0000313" key="2">
    <source>
        <dbReference type="Proteomes" id="UP000003163"/>
    </source>
</evidence>
<dbReference type="Gene3D" id="2.160.10.10">
    <property type="entry name" value="Hexapeptide repeat proteins"/>
    <property type="match status" value="1"/>
</dbReference>
<dbReference type="Proteomes" id="UP000003163">
    <property type="component" value="Unassembled WGS sequence"/>
</dbReference>
<reference evidence="2" key="2">
    <citation type="submission" date="2015-07" db="EMBL/GenBank/DDBJ databases">
        <title>Contrasting host-pathogen interactions and genome evolution in two generalist and specialist microsporidian pathogens of mosquitoes.</title>
        <authorList>
            <consortium name="The Broad Institute Genomics Platform"/>
            <consortium name="The Broad Institute Genome Sequencing Center for Infectious Disease"/>
            <person name="Cuomo C.A."/>
            <person name="Sanscrainte N.D."/>
            <person name="Goldberg J.M."/>
            <person name="Heiman D."/>
            <person name="Young S."/>
            <person name="Zeng Q."/>
            <person name="Becnel J.J."/>
            <person name="Birren B.W."/>
        </authorList>
    </citation>
    <scope>NUCLEOTIDE SEQUENCE [LARGE SCALE GENOMIC DNA]</scope>
    <source>
        <strain evidence="2">USNM 41457</strain>
    </source>
</reference>
<dbReference type="InParanoid" id="J9D2K3"/>
<gene>
    <name evidence="1" type="ORF">EDEG_03704</name>
</gene>
<keyword evidence="2" id="KW-1185">Reference proteome</keyword>
<accession>J9D2K3</accession>
<organism evidence="1 2">
    <name type="scientific">Edhazardia aedis (strain USNM 41457)</name>
    <name type="common">Microsporidian parasite</name>
    <dbReference type="NCBI Taxonomy" id="1003232"/>
    <lineage>
        <taxon>Eukaryota</taxon>
        <taxon>Fungi</taxon>
        <taxon>Fungi incertae sedis</taxon>
        <taxon>Microsporidia</taxon>
        <taxon>Edhazardia</taxon>
    </lineage>
</organism>
<dbReference type="SUPFAM" id="SSF51161">
    <property type="entry name" value="Trimeric LpxA-like enzymes"/>
    <property type="match status" value="1"/>
</dbReference>
<comment type="caution">
    <text evidence="1">The sequence shown here is derived from an EMBL/GenBank/DDBJ whole genome shotgun (WGS) entry which is preliminary data.</text>
</comment>
<protein>
    <submittedName>
        <fullName evidence="1">Uncharacterized protein</fullName>
    </submittedName>
</protein>
<dbReference type="EMBL" id="AFBI03000112">
    <property type="protein sequence ID" value="EJW01814.1"/>
    <property type="molecule type" value="Genomic_DNA"/>
</dbReference>
<name>J9D2K3_EDHAE</name>
<reference evidence="1 2" key="1">
    <citation type="submission" date="2011-08" db="EMBL/GenBank/DDBJ databases">
        <authorList>
            <person name="Liu Z.J."/>
            <person name="Shi F.L."/>
            <person name="Lu J.Q."/>
            <person name="Li M."/>
            <person name="Wang Z.L."/>
        </authorList>
    </citation>
    <scope>NUCLEOTIDE SEQUENCE [LARGE SCALE GENOMIC DNA]</scope>
    <source>
        <strain evidence="1 2">USNM 41457</strain>
    </source>
</reference>
<evidence type="ECO:0000313" key="1">
    <source>
        <dbReference type="EMBL" id="EJW01814.1"/>
    </source>
</evidence>